<proteinExistence type="predicted"/>
<dbReference type="InterPro" id="IPR055481">
    <property type="entry name" value="DUF7053"/>
</dbReference>
<dbReference type="AlphaFoldDB" id="A0AAN6RMC9"/>
<reference evidence="2 3" key="1">
    <citation type="submission" date="2021-02" db="EMBL/GenBank/DDBJ databases">
        <title>Genome assembly of Pseudopithomyces chartarum.</title>
        <authorList>
            <person name="Jauregui R."/>
            <person name="Singh J."/>
            <person name="Voisey C."/>
        </authorList>
    </citation>
    <scope>NUCLEOTIDE SEQUENCE [LARGE SCALE GENOMIC DNA]</scope>
    <source>
        <strain evidence="2 3">AGR01</strain>
    </source>
</reference>
<keyword evidence="3" id="KW-1185">Reference proteome</keyword>
<accession>A0AAN6RMC9</accession>
<gene>
    <name evidence="2" type="ORF">GRF29_8g1142777</name>
</gene>
<organism evidence="2 3">
    <name type="scientific">Pseudopithomyces chartarum</name>
    <dbReference type="NCBI Taxonomy" id="1892770"/>
    <lineage>
        <taxon>Eukaryota</taxon>
        <taxon>Fungi</taxon>
        <taxon>Dikarya</taxon>
        <taxon>Ascomycota</taxon>
        <taxon>Pezizomycotina</taxon>
        <taxon>Dothideomycetes</taxon>
        <taxon>Pleosporomycetidae</taxon>
        <taxon>Pleosporales</taxon>
        <taxon>Massarineae</taxon>
        <taxon>Didymosphaeriaceae</taxon>
        <taxon>Pseudopithomyces</taxon>
    </lineage>
</organism>
<name>A0AAN6RMC9_9PLEO</name>
<sequence>MSSTITTPIPSTVNASTLISTLHNHDIMIKALCPGLISYDFVSGDASTEATYSVTDKKPMGQTTYKLTLTNVPDGINSLVNAKPPVGTLTIAAKWRVVDGQLTEEVEIDGNFMMKKMAKGNVEKTHPEQHARLLEMAKA</sequence>
<evidence type="ECO:0000259" key="1">
    <source>
        <dbReference type="Pfam" id="PF23155"/>
    </source>
</evidence>
<dbReference type="Proteomes" id="UP001280581">
    <property type="component" value="Unassembled WGS sequence"/>
</dbReference>
<dbReference type="EMBL" id="WVTA01000002">
    <property type="protein sequence ID" value="KAK3215799.1"/>
    <property type="molecule type" value="Genomic_DNA"/>
</dbReference>
<feature type="domain" description="DUF7053" evidence="1">
    <location>
        <begin position="4"/>
        <end position="138"/>
    </location>
</feature>
<comment type="caution">
    <text evidence="2">The sequence shown here is derived from an EMBL/GenBank/DDBJ whole genome shotgun (WGS) entry which is preliminary data.</text>
</comment>
<evidence type="ECO:0000313" key="2">
    <source>
        <dbReference type="EMBL" id="KAK3215799.1"/>
    </source>
</evidence>
<protein>
    <recommendedName>
        <fullName evidence="1">DUF7053 domain-containing protein</fullName>
    </recommendedName>
</protein>
<evidence type="ECO:0000313" key="3">
    <source>
        <dbReference type="Proteomes" id="UP001280581"/>
    </source>
</evidence>
<dbReference type="Pfam" id="PF23155">
    <property type="entry name" value="DUF7053"/>
    <property type="match status" value="1"/>
</dbReference>